<evidence type="ECO:0000259" key="3">
    <source>
        <dbReference type="Pfam" id="PF00535"/>
    </source>
</evidence>
<name>A0A9D1H4S8_9FIRM</name>
<evidence type="ECO:0000256" key="1">
    <source>
        <dbReference type="ARBA" id="ARBA00022676"/>
    </source>
</evidence>
<sequence>MKLITFTVPCYNSAGYMSKCIDSLLKGGDEVEILIIDDGSKDDTGVIADIYERDYPGICRAIHQENGGHGEGINQGLAHATGKFFKVVDSDDWVNEKALVRVLNAIREMDAPEKLADLIVCNYVYEYSETGTTQTICYKNVFPDGKLVSWDETKHFGASQYLTLHSAIYRTEILHQCGRVLPKHIFYEDNLFVYDPLPLTKKVLYLNADFYRYLIGREGQSVAEATMVKRWSHQMLVSKEIFASHDLVKLKKENPKLARYMYHELVLMMTIASIFTRLNMTDEAEDEVKKMWAYAQSINPAIARRIRYFSLASFVNFPGKVGRRLSIFCYRFAHKVVAFN</sequence>
<comment type="caution">
    <text evidence="4">The sequence shown here is derived from an EMBL/GenBank/DDBJ whole genome shotgun (WGS) entry which is preliminary data.</text>
</comment>
<evidence type="ECO:0000313" key="4">
    <source>
        <dbReference type="EMBL" id="HIT93705.1"/>
    </source>
</evidence>
<dbReference type="CDD" id="cd00761">
    <property type="entry name" value="Glyco_tranf_GTA_type"/>
    <property type="match status" value="1"/>
</dbReference>
<evidence type="ECO:0000313" key="5">
    <source>
        <dbReference type="Proteomes" id="UP000824160"/>
    </source>
</evidence>
<dbReference type="Pfam" id="PF00535">
    <property type="entry name" value="Glycos_transf_2"/>
    <property type="match status" value="1"/>
</dbReference>
<dbReference type="AlphaFoldDB" id="A0A9D1H4S8"/>
<evidence type="ECO:0000256" key="2">
    <source>
        <dbReference type="ARBA" id="ARBA00022679"/>
    </source>
</evidence>
<accession>A0A9D1H4S8</accession>
<keyword evidence="1" id="KW-0328">Glycosyltransferase</keyword>
<reference evidence="4" key="2">
    <citation type="journal article" date="2021" name="PeerJ">
        <title>Extensive microbial diversity within the chicken gut microbiome revealed by metagenomics and culture.</title>
        <authorList>
            <person name="Gilroy R."/>
            <person name="Ravi A."/>
            <person name="Getino M."/>
            <person name="Pursley I."/>
            <person name="Horton D.L."/>
            <person name="Alikhan N.F."/>
            <person name="Baker D."/>
            <person name="Gharbi K."/>
            <person name="Hall N."/>
            <person name="Watson M."/>
            <person name="Adriaenssens E.M."/>
            <person name="Foster-Nyarko E."/>
            <person name="Jarju S."/>
            <person name="Secka A."/>
            <person name="Antonio M."/>
            <person name="Oren A."/>
            <person name="Chaudhuri R.R."/>
            <person name="La Ragione R."/>
            <person name="Hildebrand F."/>
            <person name="Pallen M.J."/>
        </authorList>
    </citation>
    <scope>NUCLEOTIDE SEQUENCE</scope>
    <source>
        <strain evidence="4">ChiBcec7-5410</strain>
    </source>
</reference>
<reference evidence="4" key="1">
    <citation type="submission" date="2020-10" db="EMBL/GenBank/DDBJ databases">
        <authorList>
            <person name="Gilroy R."/>
        </authorList>
    </citation>
    <scope>NUCLEOTIDE SEQUENCE</scope>
    <source>
        <strain evidence="4">ChiBcec7-5410</strain>
    </source>
</reference>
<feature type="domain" description="Glycosyltransferase 2-like" evidence="3">
    <location>
        <begin position="8"/>
        <end position="109"/>
    </location>
</feature>
<dbReference type="EMBL" id="DVLW01000024">
    <property type="protein sequence ID" value="HIT93705.1"/>
    <property type="molecule type" value="Genomic_DNA"/>
</dbReference>
<dbReference type="SUPFAM" id="SSF53448">
    <property type="entry name" value="Nucleotide-diphospho-sugar transferases"/>
    <property type="match status" value="1"/>
</dbReference>
<organism evidence="4 5">
    <name type="scientific">Candidatus Faecivivens stercoripullorum</name>
    <dbReference type="NCBI Taxonomy" id="2840805"/>
    <lineage>
        <taxon>Bacteria</taxon>
        <taxon>Bacillati</taxon>
        <taxon>Bacillota</taxon>
        <taxon>Clostridia</taxon>
        <taxon>Eubacteriales</taxon>
        <taxon>Oscillospiraceae</taxon>
        <taxon>Oscillospiraceae incertae sedis</taxon>
        <taxon>Candidatus Faecivivens</taxon>
    </lineage>
</organism>
<dbReference type="GO" id="GO:0016757">
    <property type="term" value="F:glycosyltransferase activity"/>
    <property type="evidence" value="ECO:0007669"/>
    <property type="project" value="UniProtKB-KW"/>
</dbReference>
<keyword evidence="2" id="KW-0808">Transferase</keyword>
<dbReference type="InterPro" id="IPR029044">
    <property type="entry name" value="Nucleotide-diphossugar_trans"/>
</dbReference>
<dbReference type="PANTHER" id="PTHR22916:SF51">
    <property type="entry name" value="GLYCOSYLTRANSFERASE EPSH-RELATED"/>
    <property type="match status" value="1"/>
</dbReference>
<dbReference type="InterPro" id="IPR001173">
    <property type="entry name" value="Glyco_trans_2-like"/>
</dbReference>
<protein>
    <submittedName>
        <fullName evidence="4">Glycosyltransferase family 2 protein</fullName>
    </submittedName>
</protein>
<dbReference type="PANTHER" id="PTHR22916">
    <property type="entry name" value="GLYCOSYLTRANSFERASE"/>
    <property type="match status" value="1"/>
</dbReference>
<dbReference type="Proteomes" id="UP000824160">
    <property type="component" value="Unassembled WGS sequence"/>
</dbReference>
<gene>
    <name evidence="4" type="ORF">IAC43_00815</name>
</gene>
<proteinExistence type="predicted"/>
<dbReference type="Gene3D" id="3.90.550.10">
    <property type="entry name" value="Spore Coat Polysaccharide Biosynthesis Protein SpsA, Chain A"/>
    <property type="match status" value="1"/>
</dbReference>